<feature type="transmembrane region" description="Helical" evidence="7">
    <location>
        <begin position="490"/>
        <end position="510"/>
    </location>
</feature>
<evidence type="ECO:0000256" key="6">
    <source>
        <dbReference type="SAM" id="MobiDB-lite"/>
    </source>
</evidence>
<feature type="transmembrane region" description="Helical" evidence="7">
    <location>
        <begin position="423"/>
        <end position="444"/>
    </location>
</feature>
<dbReference type="RefSeq" id="XP_004987730.1">
    <property type="nucleotide sequence ID" value="XM_004987673.1"/>
</dbReference>
<dbReference type="Proteomes" id="UP000007799">
    <property type="component" value="Unassembled WGS sequence"/>
</dbReference>
<reference evidence="8" key="1">
    <citation type="submission" date="2009-08" db="EMBL/GenBank/DDBJ databases">
        <title>Annotation of Salpingoeca rosetta.</title>
        <authorList>
            <consortium name="The Broad Institute Genome Sequencing Platform"/>
            <person name="Russ C."/>
            <person name="Cuomo C."/>
            <person name="Burger G."/>
            <person name="Gray M.W."/>
            <person name="Holland P.W.H."/>
            <person name="King N."/>
            <person name="Lang F.B.F."/>
            <person name="Roger A.J."/>
            <person name="Ruiz-Trillo I."/>
            <person name="Young S.K."/>
            <person name="Zeng Q."/>
            <person name="Gargeya S."/>
            <person name="Alvarado L."/>
            <person name="Berlin A."/>
            <person name="Chapman S.B."/>
            <person name="Chen Z."/>
            <person name="Freedman E."/>
            <person name="Gellesch M."/>
            <person name="Goldberg J."/>
            <person name="Griggs A."/>
            <person name="Gujja S."/>
            <person name="Heilman E."/>
            <person name="Heiman D."/>
            <person name="Howarth C."/>
            <person name="Mehta T."/>
            <person name="Neiman D."/>
            <person name="Pearson M."/>
            <person name="Roberts A."/>
            <person name="Saif S."/>
            <person name="Shea T."/>
            <person name="Shenoy N."/>
            <person name="Sisk P."/>
            <person name="Stolte C."/>
            <person name="Sykes S."/>
            <person name="White J."/>
            <person name="Yandava C."/>
            <person name="Haas B."/>
            <person name="Nusbaum C."/>
            <person name="Birren B."/>
        </authorList>
    </citation>
    <scope>NUCLEOTIDE SEQUENCE [LARGE SCALE GENOMIC DNA]</scope>
    <source>
        <strain evidence="8">ATCC 50818</strain>
    </source>
</reference>
<feature type="transmembrane region" description="Helical" evidence="7">
    <location>
        <begin position="640"/>
        <end position="662"/>
    </location>
</feature>
<evidence type="ECO:0000256" key="1">
    <source>
        <dbReference type="ARBA" id="ARBA00004141"/>
    </source>
</evidence>
<feature type="compositionally biased region" description="Basic residues" evidence="6">
    <location>
        <begin position="356"/>
        <end position="366"/>
    </location>
</feature>
<evidence type="ECO:0000313" key="8">
    <source>
        <dbReference type="EMBL" id="EGD81195.1"/>
    </source>
</evidence>
<organism evidence="9">
    <name type="scientific">Salpingoeca rosetta (strain ATCC 50818 / BSB-021)</name>
    <dbReference type="NCBI Taxonomy" id="946362"/>
    <lineage>
        <taxon>Eukaryota</taxon>
        <taxon>Choanoflagellata</taxon>
        <taxon>Craspedida</taxon>
        <taxon>Salpingoecidae</taxon>
        <taxon>Salpingoeca</taxon>
    </lineage>
</organism>
<dbReference type="EMBL" id="GL832996">
    <property type="protein sequence ID" value="EGD81195.1"/>
    <property type="molecule type" value="Genomic_DNA"/>
</dbReference>
<dbReference type="InParanoid" id="F2UST6"/>
<comment type="similarity">
    <text evidence="2">Belongs to the DP1 family.</text>
</comment>
<evidence type="ECO:0000256" key="5">
    <source>
        <dbReference type="ARBA" id="ARBA00023136"/>
    </source>
</evidence>
<sequence>MCLSQIFRQAKNCTVSTAAENKKTEQPHQDRHTHTMAADGVVEVLQAAVSDTWLWAGSMSTIVQDVPAEACRYYEDAVGEGACGDLTHAVHTTQHALMAWVRVLVTLAWALALFLYENPLVLAALAGLVLLYIATRLMVRATRRLMALVRRYVRLAMGRAERAAAAYRRFLDRVRRQSRVVAALLPPISFFVVWGYALTFDTVLRFMDWPFAADVLARVWPTCMSIAAIVQIEDIVPAPTQLDSSAAKGALAAAAPPPATPPPSARHQQVHQQPDAANRGRRSMLASLFSRSGTTDTDADNTHHASNGNDNGNGAVFQSPHSRRLRIPTPSHGRISTRNHSHSPTTTSSSGGSSGVRRRVATHHRSHNDGHTTSHTTAAAEAGRVDVVVRWLEYWVCFGVLTTCSRVPVLSSTAYALLPYAHVAHMTLLLWLVAPLIGGTRIVFSLLRNHVFTTAVASPASRRFQHVLAAYVTPLWAVAKMVVPTRVQRVLMALSALFTDTSVFLIALPAVFSPRFLTRFAAVLVAYMYPAYKTTCALSHADLALDAARAVDAADAADADGRTVGGDSDDDGHVHSRRRDRQDGRGSDITTATTTARHDRVVGATNVLLGWLKYWVVLVVFEVVWAGLTRVTHDSVPLWWDLHIGVVMLLQLPALGAAAFLFDDFRVSPTHALRRLGNIAASLLSPWSLRASVGGDVGAAHALNDDVDDDDDEHDDDETAIVDEAAAGVGYARGSRGVETHDKNA</sequence>
<evidence type="ECO:0000256" key="4">
    <source>
        <dbReference type="ARBA" id="ARBA00022989"/>
    </source>
</evidence>
<accession>F2UST6</accession>
<dbReference type="GO" id="GO:0016020">
    <property type="term" value="C:membrane"/>
    <property type="evidence" value="ECO:0007669"/>
    <property type="project" value="UniProtKB-SubCell"/>
</dbReference>
<evidence type="ECO:0000256" key="2">
    <source>
        <dbReference type="ARBA" id="ARBA00008573"/>
    </source>
</evidence>
<feature type="region of interest" description="Disordered" evidence="6">
    <location>
        <begin position="291"/>
        <end position="378"/>
    </location>
</feature>
<keyword evidence="4 7" id="KW-1133">Transmembrane helix</keyword>
<keyword evidence="9" id="KW-1185">Reference proteome</keyword>
<gene>
    <name evidence="8" type="ORF">PTSG_11231</name>
</gene>
<keyword evidence="3 7" id="KW-0812">Transmembrane</keyword>
<feature type="region of interest" description="Disordered" evidence="6">
    <location>
        <begin position="559"/>
        <end position="590"/>
    </location>
</feature>
<protein>
    <submittedName>
        <fullName evidence="8">Uncharacterized protein</fullName>
    </submittedName>
</protein>
<dbReference type="AlphaFoldDB" id="F2UST6"/>
<feature type="region of interest" description="Disordered" evidence="6">
    <location>
        <begin position="247"/>
        <end position="279"/>
    </location>
</feature>
<evidence type="ECO:0000256" key="3">
    <source>
        <dbReference type="ARBA" id="ARBA00022692"/>
    </source>
</evidence>
<dbReference type="KEGG" id="sre:PTSG_11231"/>
<proteinExistence type="inferred from homology"/>
<feature type="transmembrane region" description="Helical" evidence="7">
    <location>
        <begin position="607"/>
        <end position="628"/>
    </location>
</feature>
<comment type="subcellular location">
    <subcellularLocation>
        <location evidence="1">Membrane</location>
        <topology evidence="1">Multi-pass membrane protein</topology>
    </subcellularLocation>
</comment>
<feature type="transmembrane region" description="Helical" evidence="7">
    <location>
        <begin position="122"/>
        <end position="139"/>
    </location>
</feature>
<feature type="transmembrane region" description="Helical" evidence="7">
    <location>
        <begin position="97"/>
        <end position="116"/>
    </location>
</feature>
<feature type="compositionally biased region" description="Low complexity" evidence="6">
    <location>
        <begin position="342"/>
        <end position="351"/>
    </location>
</feature>
<dbReference type="GeneID" id="16068254"/>
<dbReference type="PANTHER" id="PTHR12300">
    <property type="entry name" value="HVA22-LIKE PROTEINS"/>
    <property type="match status" value="1"/>
</dbReference>
<dbReference type="InterPro" id="IPR004345">
    <property type="entry name" value="TB2_DP1_HVA22"/>
</dbReference>
<dbReference type="PANTHER" id="PTHR12300:SF161">
    <property type="entry name" value="RECEPTOR EXPRESSION-ENHANCING PROTEIN"/>
    <property type="match status" value="1"/>
</dbReference>
<name>F2UST6_SALR5</name>
<feature type="compositionally biased region" description="Basic and acidic residues" evidence="6">
    <location>
        <begin position="736"/>
        <end position="745"/>
    </location>
</feature>
<keyword evidence="5 7" id="KW-0472">Membrane</keyword>
<evidence type="ECO:0000313" key="9">
    <source>
        <dbReference type="Proteomes" id="UP000007799"/>
    </source>
</evidence>
<feature type="region of interest" description="Disordered" evidence="6">
    <location>
        <begin position="726"/>
        <end position="745"/>
    </location>
</feature>
<dbReference type="Pfam" id="PF03134">
    <property type="entry name" value="TB2_DP1_HVA22"/>
    <property type="match status" value="1"/>
</dbReference>
<evidence type="ECO:0000256" key="7">
    <source>
        <dbReference type="SAM" id="Phobius"/>
    </source>
</evidence>
<feature type="transmembrane region" description="Helical" evidence="7">
    <location>
        <begin position="464"/>
        <end position="483"/>
    </location>
</feature>
<feature type="compositionally biased region" description="Pro residues" evidence="6">
    <location>
        <begin position="255"/>
        <end position="264"/>
    </location>
</feature>
<feature type="transmembrane region" description="Helical" evidence="7">
    <location>
        <begin position="178"/>
        <end position="197"/>
    </location>
</feature>